<feature type="domain" description="AAA+ ATPase" evidence="2">
    <location>
        <begin position="164"/>
        <end position="508"/>
    </location>
</feature>
<evidence type="ECO:0000313" key="4">
    <source>
        <dbReference type="Proteomes" id="UP000732378"/>
    </source>
</evidence>
<dbReference type="PANTHER" id="PTHR42957:SF1">
    <property type="entry name" value="HELICASE MJ1565-RELATED"/>
    <property type="match status" value="1"/>
</dbReference>
<reference evidence="3 4" key="1">
    <citation type="submission" date="2021-01" db="EMBL/GenBank/DDBJ databases">
        <title>Sequencing the genomes of 1000 actinobacteria strains.</title>
        <authorList>
            <person name="Klenk H.-P."/>
        </authorList>
    </citation>
    <scope>NUCLEOTIDE SEQUENCE [LARGE SCALE GENOMIC DNA]</scope>
    <source>
        <strain evidence="3 4">DSM 18239</strain>
    </source>
</reference>
<dbReference type="RefSeq" id="WP_193667104.1">
    <property type="nucleotide sequence ID" value="NZ_JACDTV010000001.1"/>
</dbReference>
<dbReference type="InterPro" id="IPR008571">
    <property type="entry name" value="HerA-like"/>
</dbReference>
<keyword evidence="4" id="KW-1185">Reference proteome</keyword>
<dbReference type="Pfam" id="PF01935">
    <property type="entry name" value="DUF87"/>
    <property type="match status" value="1"/>
</dbReference>
<name>A0ABS2MDU2_9ACTN</name>
<dbReference type="InterPro" id="IPR002789">
    <property type="entry name" value="HerA_central"/>
</dbReference>
<dbReference type="EMBL" id="JAFBBZ010000001">
    <property type="protein sequence ID" value="MBM7509330.1"/>
    <property type="molecule type" value="Genomic_DNA"/>
</dbReference>
<proteinExistence type="predicted"/>
<dbReference type="SMART" id="SM00382">
    <property type="entry name" value="AAA"/>
    <property type="match status" value="1"/>
</dbReference>
<evidence type="ECO:0000256" key="1">
    <source>
        <dbReference type="SAM" id="MobiDB-lite"/>
    </source>
</evidence>
<organism evidence="3 4">
    <name type="scientific">Nocardioides salarius</name>
    <dbReference type="NCBI Taxonomy" id="374513"/>
    <lineage>
        <taxon>Bacteria</taxon>
        <taxon>Bacillati</taxon>
        <taxon>Actinomycetota</taxon>
        <taxon>Actinomycetes</taxon>
        <taxon>Propionibacteriales</taxon>
        <taxon>Nocardioidaceae</taxon>
        <taxon>Nocardioides</taxon>
    </lineage>
</organism>
<comment type="caution">
    <text evidence="3">The sequence shown here is derived from an EMBL/GenBank/DDBJ whole genome shotgun (WGS) entry which is preliminary data.</text>
</comment>
<feature type="region of interest" description="Disordered" evidence="1">
    <location>
        <begin position="544"/>
        <end position="564"/>
    </location>
</feature>
<gene>
    <name evidence="3" type="ORF">JOE61_003144</name>
</gene>
<dbReference type="Proteomes" id="UP000732378">
    <property type="component" value="Unassembled WGS sequence"/>
</dbReference>
<dbReference type="PANTHER" id="PTHR42957">
    <property type="entry name" value="HELICASE MJ1565-RELATED"/>
    <property type="match status" value="1"/>
</dbReference>
<dbReference type="Gene3D" id="3.40.50.300">
    <property type="entry name" value="P-loop containing nucleotide triphosphate hydrolases"/>
    <property type="match status" value="2"/>
</dbReference>
<protein>
    <submittedName>
        <fullName evidence="3">DNA helicase HerA-like ATPase</fullName>
    </submittedName>
</protein>
<dbReference type="SUPFAM" id="SSF52540">
    <property type="entry name" value="P-loop containing nucleoside triphosphate hydrolases"/>
    <property type="match status" value="1"/>
</dbReference>
<evidence type="ECO:0000259" key="2">
    <source>
        <dbReference type="SMART" id="SM00382"/>
    </source>
</evidence>
<dbReference type="InterPro" id="IPR027417">
    <property type="entry name" value="P-loop_NTPase"/>
</dbReference>
<evidence type="ECO:0000313" key="3">
    <source>
        <dbReference type="EMBL" id="MBM7509330.1"/>
    </source>
</evidence>
<accession>A0ABS2MDU2</accession>
<dbReference type="InterPro" id="IPR003593">
    <property type="entry name" value="AAA+_ATPase"/>
</dbReference>
<sequence>MEFLDPFIPERLAGTVIAVQGSEATVSLPWAGMAPVSLFGQPVLRGEVGEFLLFACGPFAIFGRLVTLEAPRTKRPEASTTPGAQVATEVSGTVQLLGTLRLNGKFARGLERHPRVGDLAYAADADAIRAVLSSGVDADGARLPLGVLRGGQDVEIDVPAEVLFGRHLAIVGSTGGGKSWTLQTLMEQSAKEGVRILLLDATGEFAPLDNLADHVSVATSPPAIGSQASLPHRQLSESDRRALLRPSAGAQLPKLRSAIRSLRLANALGEGHSLIQDGLLYKANRPRKPYSDACFEHAAVLDDPQAPFNLRKLSQQVPLECVYENDQREGTSFGNWAMNELSYCNTMIARILDLTSTAEVMDILDPHDASPSESVLDLVDQWLDSEPSKNILRISLADLTFEHNMREIVVNTIGRHLLSKARKGAFNPRPLVVAIDEAHQFFGQGVADEFVAASFDSFDLVAKEGRKYGLVICMATQRPGDLPAAVLSQAGMLLVHRLTERRDRERVEQAASELTLAATRLLPALVPGEALIVGSEFAVPVPVRMHRPQRPPKSDGPTFSRTHH</sequence>